<dbReference type="Proteomes" id="UP000292082">
    <property type="component" value="Unassembled WGS sequence"/>
</dbReference>
<feature type="compositionally biased region" description="Polar residues" evidence="1">
    <location>
        <begin position="141"/>
        <end position="151"/>
    </location>
</feature>
<evidence type="ECO:0000313" key="3">
    <source>
        <dbReference type="Proteomes" id="UP000292082"/>
    </source>
</evidence>
<sequence length="415" mass="45066">MSTGISTQDRHAVSTLNVVASGHGLRGTPANRRDASRPMSAESLPWKSQPTRVPVPTASSSSLPRRQIASISPYTNSALRDTLGVNHKKGPLRARAGLEVTPGNNTATKTILGAPGFEGRKNEDNAMYRSSPHPHKRQKTSHPSPSYQKSSAYFKDGAQGTSKSKGKGKGKEPHGQSASDAETISDEDTGQSYPRNEENNKGRRLSQSPDPLDVIDQPSSEVQEGHDFDKAVPIPSRRPNSARLPPDGSSTVRLKEKMRNDPQIVTIIDDGDDGVSDDVQSASGFDVSDREFEARGPVVALKSEERRATTPSGRSKIPVGLVQGNIKMFETNGPSNHRKEPPSKSKSDEPVRTIDFNEMKPKSQSRKSQMKGKNQKVTLSYAAITSLSDTSCSYSRHRSQGLPTSRRMSDTLSMI</sequence>
<name>A0A4Q9Q408_9APHY</name>
<accession>A0A4Q9Q408</accession>
<protein>
    <submittedName>
        <fullName evidence="2">Uncharacterized protein</fullName>
    </submittedName>
</protein>
<evidence type="ECO:0000313" key="2">
    <source>
        <dbReference type="EMBL" id="TBU61830.1"/>
    </source>
</evidence>
<reference evidence="2 3" key="1">
    <citation type="submission" date="2019-01" db="EMBL/GenBank/DDBJ databases">
        <title>Draft genome sequences of three monokaryotic isolates of the white-rot basidiomycete fungus Dichomitus squalens.</title>
        <authorList>
            <consortium name="DOE Joint Genome Institute"/>
            <person name="Lopez S.C."/>
            <person name="Andreopoulos B."/>
            <person name="Pangilinan J."/>
            <person name="Lipzen A."/>
            <person name="Riley R."/>
            <person name="Ahrendt S."/>
            <person name="Ng V."/>
            <person name="Barry K."/>
            <person name="Daum C."/>
            <person name="Grigoriev I.V."/>
            <person name="Hilden K.S."/>
            <person name="Makela M.R."/>
            <person name="de Vries R.P."/>
        </authorList>
    </citation>
    <scope>NUCLEOTIDE SEQUENCE [LARGE SCALE GENOMIC DNA]</scope>
    <source>
        <strain evidence="2 3">CBS 464.89</strain>
    </source>
</reference>
<evidence type="ECO:0000256" key="1">
    <source>
        <dbReference type="SAM" id="MobiDB-lite"/>
    </source>
</evidence>
<proteinExistence type="predicted"/>
<keyword evidence="3" id="KW-1185">Reference proteome</keyword>
<feature type="compositionally biased region" description="Basic residues" evidence="1">
    <location>
        <begin position="363"/>
        <end position="374"/>
    </location>
</feature>
<dbReference type="STRING" id="114155.A0A4Q9Q408"/>
<gene>
    <name evidence="2" type="ORF">BD310DRAFT_147755</name>
</gene>
<feature type="compositionally biased region" description="Basic and acidic residues" evidence="1">
    <location>
        <begin position="337"/>
        <end position="361"/>
    </location>
</feature>
<organism evidence="2 3">
    <name type="scientific">Dichomitus squalens</name>
    <dbReference type="NCBI Taxonomy" id="114155"/>
    <lineage>
        <taxon>Eukaryota</taxon>
        <taxon>Fungi</taxon>
        <taxon>Dikarya</taxon>
        <taxon>Basidiomycota</taxon>
        <taxon>Agaricomycotina</taxon>
        <taxon>Agaricomycetes</taxon>
        <taxon>Polyporales</taxon>
        <taxon>Polyporaceae</taxon>
        <taxon>Dichomitus</taxon>
    </lineage>
</organism>
<feature type="region of interest" description="Disordered" evidence="1">
    <location>
        <begin position="96"/>
        <end position="290"/>
    </location>
</feature>
<feature type="region of interest" description="Disordered" evidence="1">
    <location>
        <begin position="390"/>
        <end position="415"/>
    </location>
</feature>
<feature type="compositionally biased region" description="Polar residues" evidence="1">
    <location>
        <begin position="46"/>
        <end position="66"/>
    </location>
</feature>
<dbReference type="AlphaFoldDB" id="A0A4Q9Q408"/>
<feature type="region of interest" description="Disordered" evidence="1">
    <location>
        <begin position="302"/>
        <end position="376"/>
    </location>
</feature>
<dbReference type="EMBL" id="ML145096">
    <property type="protein sequence ID" value="TBU61830.1"/>
    <property type="molecule type" value="Genomic_DNA"/>
</dbReference>
<feature type="region of interest" description="Disordered" evidence="1">
    <location>
        <begin position="17"/>
        <end position="66"/>
    </location>
</feature>